<organism evidence="3 4">
    <name type="scientific">Sphingomonas cavernae</name>
    <dbReference type="NCBI Taxonomy" id="2320861"/>
    <lineage>
        <taxon>Bacteria</taxon>
        <taxon>Pseudomonadati</taxon>
        <taxon>Pseudomonadota</taxon>
        <taxon>Alphaproteobacteria</taxon>
        <taxon>Sphingomonadales</taxon>
        <taxon>Sphingomonadaceae</taxon>
        <taxon>Sphingomonas</taxon>
    </lineage>
</organism>
<evidence type="ECO:0000313" key="4">
    <source>
        <dbReference type="Proteomes" id="UP000286100"/>
    </source>
</evidence>
<gene>
    <name evidence="3" type="ORF">D3876_07235</name>
</gene>
<dbReference type="SFLD" id="SFLDS00019">
    <property type="entry name" value="Glutathione_Transferase_(cytos"/>
    <property type="match status" value="1"/>
</dbReference>
<dbReference type="SFLD" id="SFLDG01200">
    <property type="entry name" value="SUF1.1"/>
    <property type="match status" value="1"/>
</dbReference>
<dbReference type="Proteomes" id="UP000286100">
    <property type="component" value="Unassembled WGS sequence"/>
</dbReference>
<dbReference type="Gene3D" id="1.20.1050.10">
    <property type="match status" value="1"/>
</dbReference>
<dbReference type="Pfam" id="PF17172">
    <property type="entry name" value="GST_N_4"/>
    <property type="match status" value="1"/>
</dbReference>
<protein>
    <submittedName>
        <fullName evidence="3">Glutathione S-transferase family protein</fullName>
    </submittedName>
</protein>
<dbReference type="SUPFAM" id="SSF52833">
    <property type="entry name" value="Thioredoxin-like"/>
    <property type="match status" value="1"/>
</dbReference>
<dbReference type="InterPro" id="IPR026928">
    <property type="entry name" value="FAX/IsoI-like"/>
</dbReference>
<dbReference type="CDD" id="cd03193">
    <property type="entry name" value="GST_C_Metaxin"/>
    <property type="match status" value="1"/>
</dbReference>
<evidence type="ECO:0000313" key="3">
    <source>
        <dbReference type="EMBL" id="RJF94048.1"/>
    </source>
</evidence>
<dbReference type="SFLD" id="SFLDG01180">
    <property type="entry name" value="SUF1"/>
    <property type="match status" value="1"/>
</dbReference>
<dbReference type="CDD" id="cd03080">
    <property type="entry name" value="GST_N_Metaxin_like"/>
    <property type="match status" value="1"/>
</dbReference>
<dbReference type="AlphaFoldDB" id="A0A418WS14"/>
<keyword evidence="3" id="KW-0808">Transferase</keyword>
<dbReference type="InterPro" id="IPR050931">
    <property type="entry name" value="Mito_Protein_Transport_Metaxin"/>
</dbReference>
<accession>A0A418WS14</accession>
<dbReference type="PANTHER" id="PTHR12289:SF41">
    <property type="entry name" value="FAILED AXON CONNECTIONS-RELATED"/>
    <property type="match status" value="1"/>
</dbReference>
<dbReference type="InterPro" id="IPR012336">
    <property type="entry name" value="Thioredoxin-like_fold"/>
</dbReference>
<dbReference type="RefSeq" id="WP_119760698.1">
    <property type="nucleotide sequence ID" value="NZ_QYUM01000002.1"/>
</dbReference>
<sequence>MIILYGSKPSFGLPETSPYVTKTEVQLLMAGLPYEKRAAIPPDAPKGQIPFIDDDGTVVADSTFIREWLETKYGIDLDEGLNVAERAQAWVIERMIENQLGWVSAWGRFMIPENFEKGPARWFDFLPDDEAAARREQMHAVTAANLRAVGIGRHAPNEITWLGARSIAALSTLLGGKRHLMADHPTGVDAIAFAVLAGILTPFFDTPLRDLTLGYPNLVAYVSRMMARYYPQHPWEMPLSVAA</sequence>
<dbReference type="PANTHER" id="PTHR12289">
    <property type="entry name" value="METAXIN RELATED"/>
    <property type="match status" value="1"/>
</dbReference>
<reference evidence="3 4" key="1">
    <citation type="submission" date="2018-09" db="EMBL/GenBank/DDBJ databases">
        <authorList>
            <person name="Zhu H."/>
        </authorList>
    </citation>
    <scope>NUCLEOTIDE SEQUENCE [LARGE SCALE GENOMIC DNA]</scope>
    <source>
        <strain evidence="3 4">K2R01-6</strain>
    </source>
</reference>
<dbReference type="OrthoDB" id="7054557at2"/>
<evidence type="ECO:0000259" key="2">
    <source>
        <dbReference type="Pfam" id="PF17172"/>
    </source>
</evidence>
<name>A0A418WS14_9SPHN</name>
<evidence type="ECO:0000259" key="1">
    <source>
        <dbReference type="Pfam" id="PF17171"/>
    </source>
</evidence>
<feature type="domain" description="Thioredoxin-like fold" evidence="2">
    <location>
        <begin position="18"/>
        <end position="114"/>
    </location>
</feature>
<feature type="domain" description="Metaxin glutathione S-transferase" evidence="1">
    <location>
        <begin position="165"/>
        <end position="225"/>
    </location>
</feature>
<dbReference type="Pfam" id="PF17171">
    <property type="entry name" value="GST_C_6"/>
    <property type="match status" value="1"/>
</dbReference>
<dbReference type="InterPro" id="IPR033468">
    <property type="entry name" value="Metaxin_GST"/>
</dbReference>
<dbReference type="EMBL" id="QYUM01000002">
    <property type="protein sequence ID" value="RJF94048.1"/>
    <property type="molecule type" value="Genomic_DNA"/>
</dbReference>
<dbReference type="InterPro" id="IPR036282">
    <property type="entry name" value="Glutathione-S-Trfase_C_sf"/>
</dbReference>
<dbReference type="InterPro" id="IPR036249">
    <property type="entry name" value="Thioredoxin-like_sf"/>
</dbReference>
<proteinExistence type="predicted"/>
<dbReference type="Gene3D" id="3.40.30.10">
    <property type="entry name" value="Glutaredoxin"/>
    <property type="match status" value="1"/>
</dbReference>
<dbReference type="GO" id="GO:0016740">
    <property type="term" value="F:transferase activity"/>
    <property type="evidence" value="ECO:0007669"/>
    <property type="project" value="UniProtKB-KW"/>
</dbReference>
<dbReference type="InterPro" id="IPR040079">
    <property type="entry name" value="Glutathione_S-Trfase"/>
</dbReference>
<comment type="caution">
    <text evidence="3">The sequence shown here is derived from an EMBL/GenBank/DDBJ whole genome shotgun (WGS) entry which is preliminary data.</text>
</comment>
<dbReference type="SUPFAM" id="SSF47616">
    <property type="entry name" value="GST C-terminal domain-like"/>
    <property type="match status" value="1"/>
</dbReference>
<keyword evidence="4" id="KW-1185">Reference proteome</keyword>